<feature type="compositionally biased region" description="Basic residues" evidence="3">
    <location>
        <begin position="588"/>
        <end position="600"/>
    </location>
</feature>
<evidence type="ECO:0000256" key="3">
    <source>
        <dbReference type="SAM" id="MobiDB-lite"/>
    </source>
</evidence>
<organism evidence="5 6">
    <name type="scientific">Bryocella elongata</name>
    <dbReference type="NCBI Taxonomy" id="863522"/>
    <lineage>
        <taxon>Bacteria</taxon>
        <taxon>Pseudomonadati</taxon>
        <taxon>Acidobacteriota</taxon>
        <taxon>Terriglobia</taxon>
        <taxon>Terriglobales</taxon>
        <taxon>Acidobacteriaceae</taxon>
        <taxon>Bryocella</taxon>
    </lineage>
</organism>
<dbReference type="SUPFAM" id="SSF110849">
    <property type="entry name" value="ParB/Sulfiredoxin"/>
    <property type="match status" value="1"/>
</dbReference>
<feature type="domain" description="ParB-like N-terminal" evidence="4">
    <location>
        <begin position="7"/>
        <end position="98"/>
    </location>
</feature>
<dbReference type="CDD" id="cd16393">
    <property type="entry name" value="SPO0J_N"/>
    <property type="match status" value="1"/>
</dbReference>
<dbReference type="EMBL" id="FNVA01000006">
    <property type="protein sequence ID" value="SEG55991.1"/>
    <property type="molecule type" value="Genomic_DNA"/>
</dbReference>
<dbReference type="InterPro" id="IPR050336">
    <property type="entry name" value="Chromosome_partition/occlusion"/>
</dbReference>
<dbReference type="InterPro" id="IPR041468">
    <property type="entry name" value="HTH_ParB/Spo0J"/>
</dbReference>
<keyword evidence="6" id="KW-1185">Reference proteome</keyword>
<feature type="compositionally biased region" description="Basic residues" evidence="3">
    <location>
        <begin position="620"/>
        <end position="635"/>
    </location>
</feature>
<name>A0A1H6B561_9BACT</name>
<dbReference type="Gene3D" id="1.10.10.2830">
    <property type="match status" value="1"/>
</dbReference>
<dbReference type="PANTHER" id="PTHR33375">
    <property type="entry name" value="CHROMOSOME-PARTITIONING PROTEIN PARB-RELATED"/>
    <property type="match status" value="1"/>
</dbReference>
<dbReference type="SMART" id="SM00470">
    <property type="entry name" value="ParB"/>
    <property type="match status" value="1"/>
</dbReference>
<dbReference type="GO" id="GO:0007059">
    <property type="term" value="P:chromosome segregation"/>
    <property type="evidence" value="ECO:0007669"/>
    <property type="project" value="UniProtKB-KW"/>
</dbReference>
<reference evidence="5 6" key="1">
    <citation type="submission" date="2016-10" db="EMBL/GenBank/DDBJ databases">
        <authorList>
            <person name="de Groot N.N."/>
        </authorList>
    </citation>
    <scope>NUCLEOTIDE SEQUENCE [LARGE SCALE GENOMIC DNA]</scope>
    <source>
        <strain evidence="5 6">DSM 22489</strain>
    </source>
</reference>
<dbReference type="Gene3D" id="3.90.1530.30">
    <property type="match status" value="1"/>
</dbReference>
<feature type="region of interest" description="Disordered" evidence="3">
    <location>
        <begin position="575"/>
        <end position="643"/>
    </location>
</feature>
<dbReference type="Pfam" id="PF02195">
    <property type="entry name" value="ParB_N"/>
    <property type="match status" value="1"/>
</dbReference>
<dbReference type="GO" id="GO:0005694">
    <property type="term" value="C:chromosome"/>
    <property type="evidence" value="ECO:0007669"/>
    <property type="project" value="TreeGrafter"/>
</dbReference>
<proteinExistence type="inferred from homology"/>
<dbReference type="Pfam" id="PF17762">
    <property type="entry name" value="HTH_ParB"/>
    <property type="match status" value="1"/>
</dbReference>
<dbReference type="RefSeq" id="WP_160115216.1">
    <property type="nucleotide sequence ID" value="NZ_FNVA01000006.1"/>
</dbReference>
<dbReference type="AlphaFoldDB" id="A0A1H6B561"/>
<dbReference type="GO" id="GO:0003677">
    <property type="term" value="F:DNA binding"/>
    <property type="evidence" value="ECO:0007669"/>
    <property type="project" value="InterPro"/>
</dbReference>
<dbReference type="InterPro" id="IPR004437">
    <property type="entry name" value="ParB/RepB/Spo0J"/>
</dbReference>
<keyword evidence="2" id="KW-0159">Chromosome partition</keyword>
<dbReference type="Proteomes" id="UP000236728">
    <property type="component" value="Unassembled WGS sequence"/>
</dbReference>
<evidence type="ECO:0000256" key="2">
    <source>
        <dbReference type="ARBA" id="ARBA00022829"/>
    </source>
</evidence>
<evidence type="ECO:0000313" key="6">
    <source>
        <dbReference type="Proteomes" id="UP000236728"/>
    </source>
</evidence>
<dbReference type="InterPro" id="IPR036086">
    <property type="entry name" value="ParB/Sulfiredoxin_sf"/>
</dbReference>
<dbReference type="PANTHER" id="PTHR33375:SF1">
    <property type="entry name" value="CHROMOSOME-PARTITIONING PROTEIN PARB-RELATED"/>
    <property type="match status" value="1"/>
</dbReference>
<dbReference type="NCBIfam" id="TIGR00180">
    <property type="entry name" value="parB_part"/>
    <property type="match status" value="1"/>
</dbReference>
<dbReference type="OrthoDB" id="9796891at2"/>
<comment type="similarity">
    <text evidence="1">Belongs to the ParB family.</text>
</comment>
<gene>
    <name evidence="5" type="ORF">SAMN05421819_3537</name>
</gene>
<dbReference type="InterPro" id="IPR003115">
    <property type="entry name" value="ParB_N"/>
</dbReference>
<evidence type="ECO:0000256" key="1">
    <source>
        <dbReference type="ARBA" id="ARBA00006295"/>
    </source>
</evidence>
<sequence length="643" mass="70552">MSERQIVEIPIAEIRPSSTNPRRTFDEAKLQELAASIREHGVQTPVLVRWWGGESSYQLVYGARRLRASELAGKVTVPCEVREMTDAEARDAQIIENLQRADVDPVEEAQAFGELLEASGSIAAVAARVGKEQSYIAKSLRLNALTLPSSDALRARLITIDHALLLARLAETEQNAALKWTLDHSAGAKMTVEKVLEERLARVAQEAEDRKEAEAEGERRFRHYTWEPQSVVKLKAWIEAESGILLSRAPWSLTEEDYLLPDVGPCSECPKNTKANAPLFGDLVMGEATCTDGACFAAKTAGFVQIEMRKAGHDEQAKPKVLVPRLSWKASSVKPSVVPNDIKVIIETPGRCGETANPAKVLKQGQWIEAKPGSCVNVRPGVTCDWSDDGQRGYMGDDKKLRKPGEVLQVCIAVGCKTHRKEWEKPKAAGNTSQRPDPAAQKKAEEEAAHVEKIEREIRAKILFAILGKLDATKAVRLVADKQQDAAGWRKRILAVMPELGGETLEAFIVFCSEFAGYFHANSYWLMQQGGVAESRKHVFALAKSVGLDGAQIAAKHFHDGGIAPWSERLYPKGVPWPKGEGSPAKKAMAKKTAAKKAVAKKPTLTPERRKKIAAEMKKRLAGKRKAQPKAKGSRKITAQTVG</sequence>
<dbReference type="SUPFAM" id="SSF109709">
    <property type="entry name" value="KorB DNA-binding domain-like"/>
    <property type="match status" value="1"/>
</dbReference>
<evidence type="ECO:0000313" key="5">
    <source>
        <dbReference type="EMBL" id="SEG55991.1"/>
    </source>
</evidence>
<feature type="region of interest" description="Disordered" evidence="3">
    <location>
        <begin position="423"/>
        <end position="448"/>
    </location>
</feature>
<evidence type="ECO:0000259" key="4">
    <source>
        <dbReference type="SMART" id="SM00470"/>
    </source>
</evidence>
<accession>A0A1H6B561</accession>
<protein>
    <submittedName>
        <fullName evidence="5">ParB/RepB/Spo0J family partition protein</fullName>
    </submittedName>
</protein>